<sequence length="132" mass="14217">MLIYASKMSGMEPERREADGPLVEGPLAGEGSQGGARGTGGGSSASDAEHQEQLREQEVLHQQEHWGAALTKEASKVGSRLAQRKRLRNARAPQRATGHCSETSLKDQEPPGPEARKKLLYLGQQPGGRHRG</sequence>
<evidence type="ECO:0000313" key="2">
    <source>
        <dbReference type="EMBL" id="CAE0491365.1"/>
    </source>
</evidence>
<gene>
    <name evidence="2" type="ORF">DTER00134_LOCUS6438</name>
</gene>
<evidence type="ECO:0000256" key="1">
    <source>
        <dbReference type="SAM" id="MobiDB-lite"/>
    </source>
</evidence>
<feature type="compositionally biased region" description="Basic and acidic residues" evidence="1">
    <location>
        <begin position="47"/>
        <end position="64"/>
    </location>
</feature>
<organism evidence="2">
    <name type="scientific">Dunaliella tertiolecta</name>
    <name type="common">Green alga</name>
    <dbReference type="NCBI Taxonomy" id="3047"/>
    <lineage>
        <taxon>Eukaryota</taxon>
        <taxon>Viridiplantae</taxon>
        <taxon>Chlorophyta</taxon>
        <taxon>core chlorophytes</taxon>
        <taxon>Chlorophyceae</taxon>
        <taxon>CS clade</taxon>
        <taxon>Chlamydomonadales</taxon>
        <taxon>Dunaliellaceae</taxon>
        <taxon>Dunaliella</taxon>
    </lineage>
</organism>
<feature type="compositionally biased region" description="Basic and acidic residues" evidence="1">
    <location>
        <begin position="104"/>
        <end position="117"/>
    </location>
</feature>
<accession>A0A7S3VK42</accession>
<proteinExistence type="predicted"/>
<dbReference type="AlphaFoldDB" id="A0A7S3VK42"/>
<name>A0A7S3VK42_DUNTE</name>
<dbReference type="EMBL" id="HBIP01011463">
    <property type="protein sequence ID" value="CAE0491365.1"/>
    <property type="molecule type" value="Transcribed_RNA"/>
</dbReference>
<protein>
    <submittedName>
        <fullName evidence="2">Uncharacterized protein</fullName>
    </submittedName>
</protein>
<reference evidence="2" key="1">
    <citation type="submission" date="2021-01" db="EMBL/GenBank/DDBJ databases">
        <authorList>
            <person name="Corre E."/>
            <person name="Pelletier E."/>
            <person name="Niang G."/>
            <person name="Scheremetjew M."/>
            <person name="Finn R."/>
            <person name="Kale V."/>
            <person name="Holt S."/>
            <person name="Cochrane G."/>
            <person name="Meng A."/>
            <person name="Brown T."/>
            <person name="Cohen L."/>
        </authorList>
    </citation>
    <scope>NUCLEOTIDE SEQUENCE</scope>
    <source>
        <strain evidence="2">CCMP1320</strain>
    </source>
</reference>
<feature type="region of interest" description="Disordered" evidence="1">
    <location>
        <begin position="1"/>
        <end position="132"/>
    </location>
</feature>
<feature type="compositionally biased region" description="Gly residues" evidence="1">
    <location>
        <begin position="31"/>
        <end position="43"/>
    </location>
</feature>